<reference evidence="1 2" key="4">
    <citation type="journal article" date="2009" name="Appl. Environ. Microbiol.">
        <title>Comparative genome-wide transcriptional profiling of Azorhizobium caulinodans ORS571 grown under free-living and symbiotic conditions.</title>
        <authorList>
            <person name="Tsukada S."/>
            <person name="Aono T."/>
            <person name="Akiba N."/>
            <person name="Lee KB."/>
            <person name="Liu CT."/>
            <person name="Toyazaki H."/>
            <person name="Oyaizu H."/>
        </authorList>
    </citation>
    <scope>NUCLEOTIDE SEQUENCE [LARGE SCALE GENOMIC DNA]</scope>
    <source>
        <strain evidence="2">ATCC 43989 / DSM 5975 / JCM 20966 / LMG 6465 / NBRC 14845 / NCIMB 13405 / ORS 571</strain>
    </source>
</reference>
<dbReference type="EMBL" id="AP009384">
    <property type="protein sequence ID" value="BAF88156.1"/>
    <property type="molecule type" value="Genomic_DNA"/>
</dbReference>
<keyword evidence="2" id="KW-1185">Reference proteome</keyword>
<evidence type="ECO:0000313" key="2">
    <source>
        <dbReference type="Proteomes" id="UP000000270"/>
    </source>
</evidence>
<reference evidence="1 2" key="3">
    <citation type="journal article" date="2008" name="BMC Genomics">
        <title>The genome of the versatile nitrogen fixer Azorhizobium caulinodans ORS571.</title>
        <authorList>
            <person name="Lee KB."/>
            <person name="Backer P.D."/>
            <person name="Aono T."/>
            <person name="Liu CT."/>
            <person name="Suzuki S."/>
            <person name="Suzuki T."/>
            <person name="Kaneko T."/>
            <person name="Yamada M."/>
            <person name="Tabata S."/>
            <person name="Kupfer D.M."/>
            <person name="Najar F.Z."/>
            <person name="Wiley G.B."/>
            <person name="Roe B."/>
            <person name="Binnewies T.T."/>
            <person name="Ussery D.W."/>
            <person name="D'Haeze W."/>
            <person name="Herder J.D."/>
            <person name="Gevers D."/>
            <person name="Vereecke D."/>
            <person name="Holsters M."/>
            <person name="Oyaizu H."/>
        </authorList>
    </citation>
    <scope>NUCLEOTIDE SEQUENCE [LARGE SCALE GENOMIC DNA]</scope>
    <source>
        <strain evidence="2">ATCC 43989 / DSM 5975 / JCM 20966 / LMG 6465 / NBRC 14845 / NCIMB 13405 / ORS 571</strain>
    </source>
</reference>
<reference evidence="2" key="2">
    <citation type="submission" date="2007-04" db="EMBL/GenBank/DDBJ databases">
        <title>Complete genome sequence of the nitrogen-fixing bacterium Azorhizobium caulinodans ORS571.</title>
        <authorList>
            <person name="Lee K.B."/>
            <person name="Backer P.D."/>
            <person name="Aono T."/>
            <person name="Liu C.T."/>
            <person name="Suzuki S."/>
            <person name="Suzuki T."/>
            <person name="Kaneko T."/>
            <person name="Yamada M."/>
            <person name="Tabata S."/>
            <person name="Kupfer D.M."/>
            <person name="Najar F.Z."/>
            <person name="Wiley G.B."/>
            <person name="Roe B."/>
            <person name="Binnewies T."/>
            <person name="Ussery D."/>
            <person name="Vereecke D."/>
            <person name="Gevers D."/>
            <person name="Holsters M."/>
            <person name="Oyaizu H."/>
        </authorList>
    </citation>
    <scope>NUCLEOTIDE SEQUENCE [LARGE SCALE GENOMIC DNA]</scope>
    <source>
        <strain evidence="2">ATCC 43989 / DSM 5975 / JCM 20966 / LMG 6465 / NBRC 14845 / NCIMB 13405 / ORS 571</strain>
    </source>
</reference>
<dbReference type="RefSeq" id="WP_012170685.1">
    <property type="nucleotide sequence ID" value="NC_009937.1"/>
</dbReference>
<accession>A8I7T0</accession>
<dbReference type="KEGG" id="azc:AZC_2158"/>
<proteinExistence type="predicted"/>
<dbReference type="NCBIfam" id="TIGR01634">
    <property type="entry name" value="tail_P2_I"/>
    <property type="match status" value="1"/>
</dbReference>
<sequence>MTDAADLLPDNARPFEQALAHAMTDTLPVPIAQTLDPSRAPARFLPWLAVHDGVRLWFSDWPETRRRQVIGEAPLAAWLVGTRPGAVTFLGYVDGLLLDAVAYPTRFVFGRARVGRAPIGHPPWLARYLVRVRTLTPPRALVGGRTALGRSRLRTPSREPRRRCLAALVAAKAPETEYRVDFGHARPLMLADGPPLDGTFHLGAYVARRKL</sequence>
<protein>
    <submittedName>
        <fullName evidence="1">Putative bacteriophage P2-related tail formation protein</fullName>
    </submittedName>
</protein>
<reference evidence="1 2" key="5">
    <citation type="journal article" date="2010" name="Appl. Environ. Microbiol.">
        <title>phrR-like gene praR of Azorhizobium caulinodans ORS571 is essential for symbiosis with Sesbania rostrata and is involved in expression of reb genes.</title>
        <authorList>
            <person name="Akiba N."/>
            <person name="Aono T."/>
            <person name="Toyazaki H."/>
            <person name="Sato S."/>
            <person name="Oyaizu H."/>
        </authorList>
    </citation>
    <scope>NUCLEOTIDE SEQUENCE [LARGE SCALE GENOMIC DNA]</scope>
    <source>
        <strain evidence="2">ATCC 43989 / DSM 5975 / JCM 20966 / LMG 6465 / NBRC 14845 / NCIMB 13405 / ORS 571</strain>
    </source>
</reference>
<dbReference type="Pfam" id="PF09684">
    <property type="entry name" value="Tail_P2_I"/>
    <property type="match status" value="1"/>
</dbReference>
<dbReference type="HOGENOM" id="CLU_1330823_0_0_5"/>
<dbReference type="AlphaFoldDB" id="A8I7T0"/>
<organism evidence="1 2">
    <name type="scientific">Azorhizobium caulinodans (strain ATCC 43989 / DSM 5975 / JCM 20966 / LMG 6465 / NBRC 14845 / NCIMB 13405 / ORS 571)</name>
    <dbReference type="NCBI Taxonomy" id="438753"/>
    <lineage>
        <taxon>Bacteria</taxon>
        <taxon>Pseudomonadati</taxon>
        <taxon>Pseudomonadota</taxon>
        <taxon>Alphaproteobacteria</taxon>
        <taxon>Hyphomicrobiales</taxon>
        <taxon>Xanthobacteraceae</taxon>
        <taxon>Azorhizobium</taxon>
    </lineage>
</organism>
<evidence type="ECO:0000313" key="1">
    <source>
        <dbReference type="EMBL" id="BAF88156.1"/>
    </source>
</evidence>
<gene>
    <name evidence="1" type="primary">gpI</name>
    <name evidence="1" type="ordered locus">AZC_2158</name>
</gene>
<reference evidence="1 2" key="6">
    <citation type="journal article" date="2011" name="Appl. Environ. Microbiol.">
        <title>Involvement of the azorhizobial chromosome partition gene (parA) in the onset of bacteroid differentiation during Sesbania rostrata stem nodule development.</title>
        <authorList>
            <person name="Liu CT."/>
            <person name="Lee KB."/>
            <person name="Wang YS."/>
            <person name="Peng MH."/>
            <person name="Lee KT."/>
            <person name="Suzuki S."/>
            <person name="Suzuki T."/>
            <person name="Oyaizu H."/>
        </authorList>
    </citation>
    <scope>NUCLEOTIDE SEQUENCE [LARGE SCALE GENOMIC DNA]</scope>
    <source>
        <strain evidence="2">ATCC 43989 / DSM 5975 / JCM 20966 / LMG 6465 / NBRC 14845 / NCIMB 13405 / ORS 571</strain>
    </source>
</reference>
<dbReference type="STRING" id="438753.AZC_2158"/>
<name>A8I7T0_AZOC5</name>
<dbReference type="eggNOG" id="COG4385">
    <property type="taxonomic scope" value="Bacteria"/>
</dbReference>
<dbReference type="InterPro" id="IPR006521">
    <property type="entry name" value="Tail_protein_I"/>
</dbReference>
<reference evidence="1 2" key="1">
    <citation type="journal article" date="2007" name="Appl. Environ. Microbiol.">
        <title>Rhizobial factors required for stem nodule maturation and maintenance in Sesbania rostrata-Azorhizobium caulinodans ORS571 symbiosis.</title>
        <authorList>
            <person name="Suzuki S."/>
            <person name="Aono T."/>
            <person name="Lee KB."/>
            <person name="Suzuki T."/>
            <person name="Liu CT."/>
            <person name="Miwa H."/>
            <person name="Wakao S."/>
            <person name="Iki T."/>
            <person name="Oyaizu H."/>
        </authorList>
    </citation>
    <scope>NUCLEOTIDE SEQUENCE [LARGE SCALE GENOMIC DNA]</scope>
    <source>
        <strain evidence="2">ATCC 43989 / DSM 5975 / JCM 20966 / LMG 6465 / NBRC 14845 / NCIMB 13405 / ORS 571</strain>
    </source>
</reference>
<dbReference type="Proteomes" id="UP000000270">
    <property type="component" value="Chromosome"/>
</dbReference>